<accession>A0A495BHA4</accession>
<dbReference type="InterPro" id="IPR036374">
    <property type="entry name" value="OxRdtase_Mopterin-bd_sf"/>
</dbReference>
<protein>
    <recommendedName>
        <fullName evidence="2">Oxidoreductase molybdopterin-binding domain-containing protein</fullName>
    </recommendedName>
</protein>
<evidence type="ECO:0000313" key="4">
    <source>
        <dbReference type="Proteomes" id="UP000279384"/>
    </source>
</evidence>
<dbReference type="InterPro" id="IPR000572">
    <property type="entry name" value="OxRdtase_Mopterin-bd_dom"/>
</dbReference>
<reference evidence="3 4" key="1">
    <citation type="submission" date="2018-10" db="EMBL/GenBank/DDBJ databases">
        <title>Genomic Encyclopedia of Type Strains, Phase IV (KMG-IV): sequencing the most valuable type-strain genomes for metagenomic binning, comparative biology and taxonomic classification.</title>
        <authorList>
            <person name="Goeker M."/>
        </authorList>
    </citation>
    <scope>NUCLEOTIDE SEQUENCE [LARGE SCALE GENOMIC DNA]</scope>
    <source>
        <strain evidence="3 4">DSM 3303</strain>
    </source>
</reference>
<dbReference type="Gene3D" id="3.90.420.10">
    <property type="entry name" value="Oxidoreductase, molybdopterin-binding domain"/>
    <property type="match status" value="1"/>
</dbReference>
<keyword evidence="1" id="KW-0732">Signal</keyword>
<feature type="chain" id="PRO_5019738412" description="Oxidoreductase molybdopterin-binding domain-containing protein" evidence="1">
    <location>
        <begin position="23"/>
        <end position="157"/>
    </location>
</feature>
<organism evidence="3 4">
    <name type="scientific">Vogesella indigofera</name>
    <name type="common">Pseudomonas indigofera</name>
    <dbReference type="NCBI Taxonomy" id="45465"/>
    <lineage>
        <taxon>Bacteria</taxon>
        <taxon>Pseudomonadati</taxon>
        <taxon>Pseudomonadota</taxon>
        <taxon>Betaproteobacteria</taxon>
        <taxon>Neisseriales</taxon>
        <taxon>Chromobacteriaceae</taxon>
        <taxon>Vogesella</taxon>
    </lineage>
</organism>
<sequence length="157" mass="17500">MNTWRNSLVTLALLGSAAHAMAADDVILTVTRSAGQAHHFTLQQLAALPQASIITATPWTTGKHHYRGVAISTLLQQLQITPQALKVHALNDFWARIPTAVALQYQAILATHVDGQPMSRRNKGPLWIILPLSEHPELNQEKYHNYMVWQARTIEAE</sequence>
<feature type="signal peptide" evidence="1">
    <location>
        <begin position="1"/>
        <end position="22"/>
    </location>
</feature>
<dbReference type="RefSeq" id="WP_120809498.1">
    <property type="nucleotide sequence ID" value="NZ_RBID01000011.1"/>
</dbReference>
<proteinExistence type="predicted"/>
<dbReference type="Proteomes" id="UP000279384">
    <property type="component" value="Unassembled WGS sequence"/>
</dbReference>
<dbReference type="EMBL" id="RBID01000011">
    <property type="protein sequence ID" value="RKQ60749.1"/>
    <property type="molecule type" value="Genomic_DNA"/>
</dbReference>
<dbReference type="AlphaFoldDB" id="A0A495BHA4"/>
<feature type="domain" description="Oxidoreductase molybdopterin-binding" evidence="2">
    <location>
        <begin position="24"/>
        <end position="131"/>
    </location>
</feature>
<comment type="caution">
    <text evidence="3">The sequence shown here is derived from an EMBL/GenBank/DDBJ whole genome shotgun (WGS) entry which is preliminary data.</text>
</comment>
<dbReference type="Pfam" id="PF00174">
    <property type="entry name" value="Oxidored_molyb"/>
    <property type="match status" value="1"/>
</dbReference>
<evidence type="ECO:0000256" key="1">
    <source>
        <dbReference type="SAM" id="SignalP"/>
    </source>
</evidence>
<evidence type="ECO:0000313" key="3">
    <source>
        <dbReference type="EMBL" id="RKQ60749.1"/>
    </source>
</evidence>
<dbReference type="SUPFAM" id="SSF56524">
    <property type="entry name" value="Oxidoreductase molybdopterin-binding domain"/>
    <property type="match status" value="1"/>
</dbReference>
<evidence type="ECO:0000259" key="2">
    <source>
        <dbReference type="Pfam" id="PF00174"/>
    </source>
</evidence>
<name>A0A495BHA4_VOGIN</name>
<gene>
    <name evidence="3" type="ORF">C8E02_0500</name>
</gene>